<accession>A0A1R1XM26</accession>
<reference evidence="1 2" key="1">
    <citation type="submission" date="2017-01" db="EMBL/GenBank/DDBJ databases">
        <authorList>
            <person name="Mah S.A."/>
            <person name="Swanson W.J."/>
            <person name="Moy G.W."/>
            <person name="Vacquier V.D."/>
        </authorList>
    </citation>
    <scope>NUCLEOTIDE SEQUENCE [LARGE SCALE GENOMIC DNA]</scope>
    <source>
        <strain evidence="1 2">GSMNP</strain>
    </source>
</reference>
<name>A0A1R1XM26_9FUNG</name>
<sequence length="67" mass="7777">MPRNKINRLMPDKTVSKRYIPQTEVNSYDEIPLMGSKIQPKQPRRLVLLDTLFGDMCLAEENSQLNT</sequence>
<comment type="caution">
    <text evidence="1">The sequence shown here is derived from an EMBL/GenBank/DDBJ whole genome shotgun (WGS) entry which is preliminary data.</text>
</comment>
<proteinExistence type="predicted"/>
<dbReference type="Proteomes" id="UP000187283">
    <property type="component" value="Unassembled WGS sequence"/>
</dbReference>
<protein>
    <submittedName>
        <fullName evidence="1">Uncharacterized protein</fullName>
    </submittedName>
</protein>
<organism evidence="1 2">
    <name type="scientific">Smittium culicis</name>
    <dbReference type="NCBI Taxonomy" id="133412"/>
    <lineage>
        <taxon>Eukaryota</taxon>
        <taxon>Fungi</taxon>
        <taxon>Fungi incertae sedis</taxon>
        <taxon>Zoopagomycota</taxon>
        <taxon>Kickxellomycotina</taxon>
        <taxon>Harpellomycetes</taxon>
        <taxon>Harpellales</taxon>
        <taxon>Legeriomycetaceae</taxon>
        <taxon>Smittium</taxon>
    </lineage>
</organism>
<dbReference type="AlphaFoldDB" id="A0A1R1XM26"/>
<evidence type="ECO:0000313" key="1">
    <source>
        <dbReference type="EMBL" id="OMJ15669.1"/>
    </source>
</evidence>
<keyword evidence="2" id="KW-1185">Reference proteome</keyword>
<dbReference type="EMBL" id="LSSN01002596">
    <property type="protein sequence ID" value="OMJ15669.1"/>
    <property type="molecule type" value="Genomic_DNA"/>
</dbReference>
<gene>
    <name evidence="1" type="ORF">AYI70_g7112</name>
</gene>
<evidence type="ECO:0000313" key="2">
    <source>
        <dbReference type="Proteomes" id="UP000187283"/>
    </source>
</evidence>